<evidence type="ECO:0000313" key="1">
    <source>
        <dbReference type="EMBL" id="SMD45747.1"/>
    </source>
</evidence>
<dbReference type="EMBL" id="LT838813">
    <property type="protein sequence ID" value="SMD45747.1"/>
    <property type="molecule type" value="Genomic_DNA"/>
</dbReference>
<proteinExistence type="predicted"/>
<protein>
    <submittedName>
        <fullName evidence="1">Uncharacterized protein</fullName>
    </submittedName>
</protein>
<dbReference type="Proteomes" id="UP000192333">
    <property type="component" value="Chromosome I"/>
</dbReference>
<organism evidence="1 2">
    <name type="scientific">Aquiflexum balticum DSM 16537</name>
    <dbReference type="NCBI Taxonomy" id="758820"/>
    <lineage>
        <taxon>Bacteria</taxon>
        <taxon>Pseudomonadati</taxon>
        <taxon>Bacteroidota</taxon>
        <taxon>Cytophagia</taxon>
        <taxon>Cytophagales</taxon>
        <taxon>Cyclobacteriaceae</taxon>
        <taxon>Aquiflexum</taxon>
    </lineage>
</organism>
<sequence>MYSTIILIFFCSCCYPLKMNKGVSNILEKLYIDQRKLNPTIAKNLDYSRRMANNESDFNELFKSEFDTLWLIERVDEVDLSTFSFAWTSNRDDVLLFNVDHNGVIVNRERYSNFNDPLITVVEKFDTASISGKESPLGAKRVFISGISKQEVRTFYFTDITYPENIVE</sequence>
<accession>A0A1W2HA38</accession>
<keyword evidence="2" id="KW-1185">Reference proteome</keyword>
<name>A0A1W2HA38_9BACT</name>
<reference evidence="2" key="1">
    <citation type="submission" date="2017-04" db="EMBL/GenBank/DDBJ databases">
        <authorList>
            <person name="Varghese N."/>
            <person name="Submissions S."/>
        </authorList>
    </citation>
    <scope>NUCLEOTIDE SEQUENCE [LARGE SCALE GENOMIC DNA]</scope>
    <source>
        <strain evidence="2">DSM 16537</strain>
    </source>
</reference>
<gene>
    <name evidence="1" type="ORF">SAMN00777080_4412</name>
</gene>
<dbReference type="AlphaFoldDB" id="A0A1W2HA38"/>
<evidence type="ECO:0000313" key="2">
    <source>
        <dbReference type="Proteomes" id="UP000192333"/>
    </source>
</evidence>
<dbReference type="STRING" id="758820.SAMN00777080_4412"/>